<evidence type="ECO:0000313" key="1">
    <source>
        <dbReference type="EMBL" id="KAI4335597.1"/>
    </source>
</evidence>
<gene>
    <name evidence="1" type="ORF">L6164_014231</name>
</gene>
<evidence type="ECO:0000313" key="2">
    <source>
        <dbReference type="Proteomes" id="UP000828941"/>
    </source>
</evidence>
<keyword evidence="2" id="KW-1185">Reference proteome</keyword>
<dbReference type="EMBL" id="CM039431">
    <property type="protein sequence ID" value="KAI4335597.1"/>
    <property type="molecule type" value="Genomic_DNA"/>
</dbReference>
<dbReference type="Proteomes" id="UP000828941">
    <property type="component" value="Chromosome 6"/>
</dbReference>
<name>A0ACB9NI39_BAUVA</name>
<proteinExistence type="predicted"/>
<accession>A0ACB9NI39</accession>
<reference evidence="1 2" key="1">
    <citation type="journal article" date="2022" name="DNA Res.">
        <title>Chromosomal-level genome assembly of the orchid tree Bauhinia variegata (Leguminosae; Cercidoideae) supports the allotetraploid origin hypothesis of Bauhinia.</title>
        <authorList>
            <person name="Zhong Y."/>
            <person name="Chen Y."/>
            <person name="Zheng D."/>
            <person name="Pang J."/>
            <person name="Liu Y."/>
            <person name="Luo S."/>
            <person name="Meng S."/>
            <person name="Qian L."/>
            <person name="Wei D."/>
            <person name="Dai S."/>
            <person name="Zhou R."/>
        </authorList>
    </citation>
    <scope>NUCLEOTIDE SEQUENCE [LARGE SCALE GENOMIC DNA]</scope>
    <source>
        <strain evidence="1">BV-YZ2020</strain>
    </source>
</reference>
<protein>
    <submittedName>
        <fullName evidence="1">Uncharacterized protein</fullName>
    </submittedName>
</protein>
<comment type="caution">
    <text evidence="1">The sequence shown here is derived from an EMBL/GenBank/DDBJ whole genome shotgun (WGS) entry which is preliminary data.</text>
</comment>
<sequence length="503" mass="55848">MASEKLTEYELKRLENIRRNDEMLAALKIQSKATELFAAAKRQRVEAKSYNVKSEKKPKTETPVVIRRSLRSRGMPPDSKGLSDDSVDTSKLKDESPTKFKASDKISCPITIAYDEAVSDRPLIEAIMGMSKRETHSRASNGEVFSGSKDGDFLNDKREAGSGVSFHTEKRREDNAWTSLQLQSLTLKAENVARVVPGRITSVRFFPSSNARMIVAGNKFGNVGFWNVDFAGDEGNGIYLYRPHKVPISGILVQEHCLSKIYTSCYDGFIRMMDAENQAFNMVFSSDDSIFSLSQPTNDVNSFYIGEGRGGLSIWDNRVGKCSSKLALHEDRINTIDFNSRNPHIIATGSSDATACTWDLRSINGDQLKVLSTFTHKRAVQSAYFSRSGCTLATTSTDDVIGIYTGANFEDASTIYHYNQTGRWLSSFRAIWGWDDSNIFIGNMKRGVDVVSPVERSRVMTLQSPLMTAIPCRFDAHPYEIGTLAGATSGGQVYMWTTAEDAS</sequence>
<organism evidence="1 2">
    <name type="scientific">Bauhinia variegata</name>
    <name type="common">Purple orchid tree</name>
    <name type="synonym">Phanera variegata</name>
    <dbReference type="NCBI Taxonomy" id="167791"/>
    <lineage>
        <taxon>Eukaryota</taxon>
        <taxon>Viridiplantae</taxon>
        <taxon>Streptophyta</taxon>
        <taxon>Embryophyta</taxon>
        <taxon>Tracheophyta</taxon>
        <taxon>Spermatophyta</taxon>
        <taxon>Magnoliopsida</taxon>
        <taxon>eudicotyledons</taxon>
        <taxon>Gunneridae</taxon>
        <taxon>Pentapetalae</taxon>
        <taxon>rosids</taxon>
        <taxon>fabids</taxon>
        <taxon>Fabales</taxon>
        <taxon>Fabaceae</taxon>
        <taxon>Cercidoideae</taxon>
        <taxon>Cercideae</taxon>
        <taxon>Bauhiniinae</taxon>
        <taxon>Bauhinia</taxon>
    </lineage>
</organism>